<feature type="domain" description="tRNA/rRNA methyltransferase SpoU type" evidence="5">
    <location>
        <begin position="8"/>
        <end position="144"/>
    </location>
</feature>
<dbReference type="GO" id="GO:0002128">
    <property type="term" value="P:tRNA nucleoside ribose methylation"/>
    <property type="evidence" value="ECO:0007669"/>
    <property type="project" value="TreeGrafter"/>
</dbReference>
<comment type="caution">
    <text evidence="6">The sequence shown here is derived from an EMBL/GenBank/DDBJ whole genome shotgun (WGS) entry which is preliminary data.</text>
</comment>
<dbReference type="GO" id="GO:0003723">
    <property type="term" value="F:RNA binding"/>
    <property type="evidence" value="ECO:0007669"/>
    <property type="project" value="InterPro"/>
</dbReference>
<reference evidence="6 7" key="1">
    <citation type="submission" date="2016-07" db="EMBL/GenBank/DDBJ databases">
        <title>Whole-genome of two Shewanella species isolated from a digestive organ of sea cucumber Apostichopus japonicus Selenka 1867.</title>
        <authorList>
            <person name="Hong H.-H."/>
            <person name="Choi H."/>
            <person name="Cheon S."/>
            <person name="Oh J.-S."/>
            <person name="Lee H.-G."/>
            <person name="Park C."/>
        </authorList>
    </citation>
    <scope>NUCLEOTIDE SEQUENCE [LARGE SCALE GENOMIC DNA]</scope>
    <source>
        <strain evidence="6 7">CSB03KR</strain>
    </source>
</reference>
<sequence length="173" mass="18472">MSATLVKIGLVNPKSPTNVGGVMRAAGCYQASEVRYTGKRYALAAKNRGEQYNTDTKRASENIPLIAVDTILEGLDSDTKVVCVDLVEGAVALPEFQHPAKAIYVFGPEDGTIDQGLIDSADAVVYVPTVGCMNLASSVNVLLYDRLAKGAPTGSDALIRQSRDTNNRVKVKR</sequence>
<dbReference type="PANTHER" id="PTHR42786:SF6">
    <property type="entry name" value="TRNA_RRNA METHYLTRANSFERASE SPOU TYPE DOMAIN-CONTAINING PROTEIN"/>
    <property type="match status" value="1"/>
</dbReference>
<dbReference type="Pfam" id="PF00588">
    <property type="entry name" value="SpoU_methylase"/>
    <property type="match status" value="1"/>
</dbReference>
<evidence type="ECO:0000313" key="6">
    <source>
        <dbReference type="EMBL" id="OEG75314.1"/>
    </source>
</evidence>
<dbReference type="InterPro" id="IPR029026">
    <property type="entry name" value="tRNA_m1G_MTases_N"/>
</dbReference>
<evidence type="ECO:0000256" key="1">
    <source>
        <dbReference type="ARBA" id="ARBA00007228"/>
    </source>
</evidence>
<evidence type="ECO:0000259" key="5">
    <source>
        <dbReference type="Pfam" id="PF00588"/>
    </source>
</evidence>
<evidence type="ECO:0000256" key="2">
    <source>
        <dbReference type="ARBA" id="ARBA00022603"/>
    </source>
</evidence>
<evidence type="ECO:0000256" key="3">
    <source>
        <dbReference type="ARBA" id="ARBA00022679"/>
    </source>
</evidence>
<dbReference type="InterPro" id="IPR029028">
    <property type="entry name" value="Alpha/beta_knot_MTases"/>
</dbReference>
<dbReference type="STRING" id="23.BEL05_08875"/>
<dbReference type="OrthoDB" id="4578643at2"/>
<keyword evidence="2 6" id="KW-0489">Methyltransferase</keyword>
<comment type="similarity">
    <text evidence="1">Belongs to the class IV-like SAM-binding methyltransferase superfamily. RNA methyltransferase TrmH family.</text>
</comment>
<proteinExistence type="inferred from homology"/>
<dbReference type="PANTHER" id="PTHR42786">
    <property type="entry name" value="TRNA/RRNA METHYLTRANSFERASE"/>
    <property type="match status" value="1"/>
</dbReference>
<dbReference type="Proteomes" id="UP000095230">
    <property type="component" value="Unassembled WGS sequence"/>
</dbReference>
<dbReference type="AlphaFoldDB" id="A0A1E5IXV5"/>
<dbReference type="InterPro" id="IPR004384">
    <property type="entry name" value="RNA_MeTrfase_TrmJ/LasT"/>
</dbReference>
<dbReference type="InterPro" id="IPR001537">
    <property type="entry name" value="SpoU_MeTrfase"/>
</dbReference>
<dbReference type="CDD" id="cd18098">
    <property type="entry name" value="SpoU-like"/>
    <property type="match status" value="1"/>
</dbReference>
<organism evidence="6 7">
    <name type="scientific">Shewanella colwelliana</name>
    <name type="common">Alteromonas colwelliana</name>
    <dbReference type="NCBI Taxonomy" id="23"/>
    <lineage>
        <taxon>Bacteria</taxon>
        <taxon>Pseudomonadati</taxon>
        <taxon>Pseudomonadota</taxon>
        <taxon>Gammaproteobacteria</taxon>
        <taxon>Alteromonadales</taxon>
        <taxon>Shewanellaceae</taxon>
        <taxon>Shewanella</taxon>
    </lineage>
</organism>
<protein>
    <submittedName>
        <fullName evidence="6">23S rRNA methyltransferase</fullName>
    </submittedName>
</protein>
<dbReference type="Gene3D" id="3.40.1280.10">
    <property type="match status" value="1"/>
</dbReference>
<gene>
    <name evidence="6" type="ORF">BEL05_08875</name>
</gene>
<dbReference type="GO" id="GO:0005829">
    <property type="term" value="C:cytosol"/>
    <property type="evidence" value="ECO:0007669"/>
    <property type="project" value="TreeGrafter"/>
</dbReference>
<evidence type="ECO:0000313" key="7">
    <source>
        <dbReference type="Proteomes" id="UP000095230"/>
    </source>
</evidence>
<name>A0A1E5IXV5_SHECO</name>
<dbReference type="GO" id="GO:0008173">
    <property type="term" value="F:RNA methyltransferase activity"/>
    <property type="evidence" value="ECO:0007669"/>
    <property type="project" value="InterPro"/>
</dbReference>
<accession>A0A1E5IXV5</accession>
<dbReference type="SUPFAM" id="SSF75217">
    <property type="entry name" value="alpha/beta knot"/>
    <property type="match status" value="1"/>
</dbReference>
<keyword evidence="4" id="KW-0949">S-adenosyl-L-methionine</keyword>
<keyword evidence="3 6" id="KW-0808">Transferase</keyword>
<dbReference type="RefSeq" id="WP_069670267.1">
    <property type="nucleotide sequence ID" value="NZ_MCBT01000009.1"/>
</dbReference>
<evidence type="ECO:0000256" key="4">
    <source>
        <dbReference type="ARBA" id="ARBA00022691"/>
    </source>
</evidence>
<dbReference type="EMBL" id="MCBT01000009">
    <property type="protein sequence ID" value="OEG75314.1"/>
    <property type="molecule type" value="Genomic_DNA"/>
</dbReference>